<name>E2B1U2_CAMFO</name>
<accession>E2B1U2</accession>
<dbReference type="PANTHER" id="PTHR33053">
    <property type="entry name" value="PROTEIN, PUTATIVE-RELATED"/>
    <property type="match status" value="1"/>
</dbReference>
<dbReference type="OrthoDB" id="10028922at2759"/>
<feature type="non-terminal residue" evidence="1">
    <location>
        <position position="317"/>
    </location>
</feature>
<protein>
    <recommendedName>
        <fullName evidence="3">Transposase domain-containing protein</fullName>
    </recommendedName>
</protein>
<evidence type="ECO:0008006" key="3">
    <source>
        <dbReference type="Google" id="ProtNLM"/>
    </source>
</evidence>
<keyword evidence="2" id="KW-1185">Reference proteome</keyword>
<dbReference type="Proteomes" id="UP000000311">
    <property type="component" value="Unassembled WGS sequence"/>
</dbReference>
<organism evidence="2">
    <name type="scientific">Camponotus floridanus</name>
    <name type="common">Florida carpenter ant</name>
    <dbReference type="NCBI Taxonomy" id="104421"/>
    <lineage>
        <taxon>Eukaryota</taxon>
        <taxon>Metazoa</taxon>
        <taxon>Ecdysozoa</taxon>
        <taxon>Arthropoda</taxon>
        <taxon>Hexapoda</taxon>
        <taxon>Insecta</taxon>
        <taxon>Pterygota</taxon>
        <taxon>Neoptera</taxon>
        <taxon>Endopterygota</taxon>
        <taxon>Hymenoptera</taxon>
        <taxon>Apocrita</taxon>
        <taxon>Aculeata</taxon>
        <taxon>Formicoidea</taxon>
        <taxon>Formicidae</taxon>
        <taxon>Formicinae</taxon>
        <taxon>Camponotus</taxon>
    </lineage>
</organism>
<gene>
    <name evidence="1" type="ORF">EAG_01321</name>
</gene>
<dbReference type="InParanoid" id="E2B1U2"/>
<feature type="non-terminal residue" evidence="1">
    <location>
        <position position="1"/>
    </location>
</feature>
<reference evidence="1 2" key="1">
    <citation type="journal article" date="2010" name="Science">
        <title>Genomic comparison of the ants Camponotus floridanus and Harpegnathos saltator.</title>
        <authorList>
            <person name="Bonasio R."/>
            <person name="Zhang G."/>
            <person name="Ye C."/>
            <person name="Mutti N.S."/>
            <person name="Fang X."/>
            <person name="Qin N."/>
            <person name="Donahue G."/>
            <person name="Yang P."/>
            <person name="Li Q."/>
            <person name="Li C."/>
            <person name="Zhang P."/>
            <person name="Huang Z."/>
            <person name="Berger S.L."/>
            <person name="Reinberg D."/>
            <person name="Wang J."/>
            <person name="Liebig J."/>
        </authorList>
    </citation>
    <scope>NUCLEOTIDE SEQUENCE [LARGE SCALE GENOMIC DNA]</scope>
    <source>
        <strain evidence="2">C129</strain>
    </source>
</reference>
<evidence type="ECO:0000313" key="2">
    <source>
        <dbReference type="Proteomes" id="UP000000311"/>
    </source>
</evidence>
<dbReference type="PANTHER" id="PTHR33053:SF24">
    <property type="entry name" value="TRANSPOSASE DOMAIN-CONTAINING PROTEIN"/>
    <property type="match status" value="1"/>
</dbReference>
<sequence length="317" mass="36529">SDYSNFESLSDIESDENFTVKMQNDSTHDITYDIRFWILKYNISHAAANDLLKILKKYEHHKSLPKDVRSLMKTPRNIQSNITHIFEEGKYIHFGLEKGIRASIYKHYVNLPQEICLNFNIDGLPVSKSSSGQFWPILAALVDNALYTEPFTVGIYYGTKKQENVNIFLQPLVLDMLLIKNQCGIFIDEKLIPVKKNAFVCDAPARAFIAGIKNHTGYFGCTKCICEGDFIENRVVFLEYKCSLRTDMSFKNRMQPEHHRISSILENTGIGLVSQLPLDYMHLVCLGIMKRLLQFWVRGKMHVRIKSHLLQSTSEIL</sequence>
<proteinExistence type="predicted"/>
<evidence type="ECO:0000313" key="1">
    <source>
        <dbReference type="EMBL" id="EFN60348.1"/>
    </source>
</evidence>
<dbReference type="OMA" id="IMGETIN"/>
<dbReference type="AlphaFoldDB" id="E2B1U2"/>
<dbReference type="EMBL" id="GL444962">
    <property type="protein sequence ID" value="EFN60348.1"/>
    <property type="molecule type" value="Genomic_DNA"/>
</dbReference>